<protein>
    <submittedName>
        <fullName evidence="1">Uncharacterized protein</fullName>
    </submittedName>
</protein>
<dbReference type="EMBL" id="OX459957">
    <property type="protein sequence ID" value="CAI9163839.1"/>
    <property type="molecule type" value="Genomic_DNA"/>
</dbReference>
<name>A0ABN8YQU8_RANTA</name>
<keyword evidence="2" id="KW-1185">Reference proteome</keyword>
<proteinExistence type="predicted"/>
<accession>A0ABN8YQU8</accession>
<evidence type="ECO:0000313" key="2">
    <source>
        <dbReference type="Proteomes" id="UP001176941"/>
    </source>
</evidence>
<evidence type="ECO:0000313" key="1">
    <source>
        <dbReference type="EMBL" id="CAI9163839.1"/>
    </source>
</evidence>
<sequence length="129" mass="14640">MLCFESNFGRCMIVVCSSYNIYIFITKACKEILQERLSLQGGGKDYGRNIFFKRKKIYLWLCRVFLAVLRLSLVVENGAGAGLLSSCGARVSHCGEFFYCRTWSLVWAGLVVSGHAPWSAWAQQLWHMA</sequence>
<reference evidence="1" key="1">
    <citation type="submission" date="2023-04" db="EMBL/GenBank/DDBJ databases">
        <authorList>
            <consortium name="ELIXIR-Norway"/>
        </authorList>
    </citation>
    <scope>NUCLEOTIDE SEQUENCE [LARGE SCALE GENOMIC DNA]</scope>
</reference>
<dbReference type="Proteomes" id="UP001176941">
    <property type="component" value="Chromosome 21"/>
</dbReference>
<gene>
    <name evidence="1" type="ORF">MRATA1EN1_LOCUS12801</name>
</gene>
<organism evidence="1 2">
    <name type="scientific">Rangifer tarandus platyrhynchus</name>
    <name type="common">Svalbard reindeer</name>
    <dbReference type="NCBI Taxonomy" id="3082113"/>
    <lineage>
        <taxon>Eukaryota</taxon>
        <taxon>Metazoa</taxon>
        <taxon>Chordata</taxon>
        <taxon>Craniata</taxon>
        <taxon>Vertebrata</taxon>
        <taxon>Euteleostomi</taxon>
        <taxon>Mammalia</taxon>
        <taxon>Eutheria</taxon>
        <taxon>Laurasiatheria</taxon>
        <taxon>Artiodactyla</taxon>
        <taxon>Ruminantia</taxon>
        <taxon>Pecora</taxon>
        <taxon>Cervidae</taxon>
        <taxon>Odocoileinae</taxon>
        <taxon>Rangifer</taxon>
    </lineage>
</organism>